<dbReference type="SUPFAM" id="SSF55031">
    <property type="entry name" value="Bacterial exopeptidase dimerisation domain"/>
    <property type="match status" value="1"/>
</dbReference>
<dbReference type="InterPro" id="IPR002933">
    <property type="entry name" value="Peptidase_M20"/>
</dbReference>
<dbReference type="InterPro" id="IPR010158">
    <property type="entry name" value="Amidase_Cbmase"/>
</dbReference>
<protein>
    <submittedName>
        <fullName evidence="4">Zn-dependent hydrolase</fullName>
    </submittedName>
</protein>
<evidence type="ECO:0000256" key="2">
    <source>
        <dbReference type="ARBA" id="ARBA00022801"/>
    </source>
</evidence>
<evidence type="ECO:0000313" key="5">
    <source>
        <dbReference type="Proteomes" id="UP001597178"/>
    </source>
</evidence>
<dbReference type="CDD" id="cd03884">
    <property type="entry name" value="M20_bAS"/>
    <property type="match status" value="1"/>
</dbReference>
<dbReference type="Proteomes" id="UP001597178">
    <property type="component" value="Unassembled WGS sequence"/>
</dbReference>
<dbReference type="InterPro" id="IPR036264">
    <property type="entry name" value="Bact_exopeptidase_dim_dom"/>
</dbReference>
<dbReference type="Gene3D" id="3.30.70.360">
    <property type="match status" value="1"/>
</dbReference>
<dbReference type="PANTHER" id="PTHR32494:SF5">
    <property type="entry name" value="ALLANTOATE AMIDOHYDROLASE"/>
    <property type="match status" value="1"/>
</dbReference>
<organism evidence="4 5">
    <name type="scientific">Lentibacillus salinarum</name>
    <dbReference type="NCBI Taxonomy" id="446820"/>
    <lineage>
        <taxon>Bacteria</taxon>
        <taxon>Bacillati</taxon>
        <taxon>Bacillota</taxon>
        <taxon>Bacilli</taxon>
        <taxon>Bacillales</taxon>
        <taxon>Bacillaceae</taxon>
        <taxon>Lentibacillus</taxon>
    </lineage>
</organism>
<evidence type="ECO:0000313" key="4">
    <source>
        <dbReference type="EMBL" id="MFD1361912.1"/>
    </source>
</evidence>
<dbReference type="PIRSF" id="PIRSF001235">
    <property type="entry name" value="Amidase_carbamoylase"/>
    <property type="match status" value="1"/>
</dbReference>
<evidence type="ECO:0000256" key="1">
    <source>
        <dbReference type="ARBA" id="ARBA00006153"/>
    </source>
</evidence>
<feature type="domain" description="Peptidase M20 dimerisation" evidence="3">
    <location>
        <begin position="217"/>
        <end position="316"/>
    </location>
</feature>
<comment type="caution">
    <text evidence="4">The sequence shown here is derived from an EMBL/GenBank/DDBJ whole genome shotgun (WGS) entry which is preliminary data.</text>
</comment>
<name>A0ABW3ZU85_9BACI</name>
<evidence type="ECO:0000259" key="3">
    <source>
        <dbReference type="Pfam" id="PF07687"/>
    </source>
</evidence>
<dbReference type="NCBIfam" id="NF006771">
    <property type="entry name" value="PRK09290.1-5"/>
    <property type="match status" value="1"/>
</dbReference>
<dbReference type="GO" id="GO:0016787">
    <property type="term" value="F:hydrolase activity"/>
    <property type="evidence" value="ECO:0007669"/>
    <property type="project" value="UniProtKB-KW"/>
</dbReference>
<dbReference type="PANTHER" id="PTHR32494">
    <property type="entry name" value="ALLANTOATE DEIMINASE-RELATED"/>
    <property type="match status" value="1"/>
</dbReference>
<sequence>MVINQLTINETRLSNRIHELAKVGKIGGTGVCRLALSEEYKVGLKLVQQWMVDAGLETKIDHFGNLIGRLEGKYPDEPVHMIGSHIDSQPYGGRFDGSIGVLGGLEVVQTMQEHNIVPERPVEIISFCDEEGHRFGKGLFGVRGILGKLDPDELERTDKDGISRKEALTTFGCDPNRLHESEYTLETIGSYLEMHIEQGPYLEAKDVSVGIVSGIAGPLWLTIELSGFAGHAGSVPMQLRNDALFGASKIITALNDIVQTDLDAPTVGTVGNLEVFPNARSIIPEKVRFTVDLRDINKERRDRYEQQLCDCITNVANENGLQYEIREDTNTAPKYCESEIIHTMQEVSKQIELDIPVLMSGPFHDAIVMADACDYGMIFVRCKEGISHNPMEYARDEDISIGTELLLQTTINMTTSK</sequence>
<keyword evidence="2 4" id="KW-0378">Hydrolase</keyword>
<dbReference type="RefSeq" id="WP_382399937.1">
    <property type="nucleotide sequence ID" value="NZ_JBHTNH010000020.1"/>
</dbReference>
<keyword evidence="5" id="KW-1185">Reference proteome</keyword>
<dbReference type="NCBIfam" id="TIGR01879">
    <property type="entry name" value="hydantase"/>
    <property type="match status" value="1"/>
</dbReference>
<dbReference type="Gene3D" id="3.40.630.10">
    <property type="entry name" value="Zn peptidases"/>
    <property type="match status" value="1"/>
</dbReference>
<dbReference type="EMBL" id="JBHTNH010000020">
    <property type="protein sequence ID" value="MFD1361912.1"/>
    <property type="molecule type" value="Genomic_DNA"/>
</dbReference>
<accession>A0ABW3ZU85</accession>
<comment type="similarity">
    <text evidence="1">Belongs to the peptidase M20 family.</text>
</comment>
<dbReference type="SUPFAM" id="SSF53187">
    <property type="entry name" value="Zn-dependent exopeptidases"/>
    <property type="match status" value="1"/>
</dbReference>
<dbReference type="InterPro" id="IPR011650">
    <property type="entry name" value="Peptidase_M20_dimer"/>
</dbReference>
<dbReference type="Pfam" id="PF07687">
    <property type="entry name" value="M20_dimer"/>
    <property type="match status" value="1"/>
</dbReference>
<dbReference type="Pfam" id="PF01546">
    <property type="entry name" value="Peptidase_M20"/>
    <property type="match status" value="1"/>
</dbReference>
<proteinExistence type="inferred from homology"/>
<reference evidence="5" key="1">
    <citation type="journal article" date="2019" name="Int. J. Syst. Evol. Microbiol.">
        <title>The Global Catalogue of Microorganisms (GCM) 10K type strain sequencing project: providing services to taxonomists for standard genome sequencing and annotation.</title>
        <authorList>
            <consortium name="The Broad Institute Genomics Platform"/>
            <consortium name="The Broad Institute Genome Sequencing Center for Infectious Disease"/>
            <person name="Wu L."/>
            <person name="Ma J."/>
        </authorList>
    </citation>
    <scope>NUCLEOTIDE SEQUENCE [LARGE SCALE GENOMIC DNA]</scope>
    <source>
        <strain evidence="5">CCUG 54822</strain>
    </source>
</reference>
<gene>
    <name evidence="4" type="ORF">ACFQ4A_09625</name>
</gene>